<protein>
    <submittedName>
        <fullName evidence="1">Uncharacterized protein</fullName>
    </submittedName>
</protein>
<reference evidence="1 2" key="1">
    <citation type="journal article" date="2020" name="Cell">
        <title>Large-Scale Comparative Analyses of Tick Genomes Elucidate Their Genetic Diversity and Vector Capacities.</title>
        <authorList>
            <consortium name="Tick Genome and Microbiome Consortium (TIGMIC)"/>
            <person name="Jia N."/>
            <person name="Wang J."/>
            <person name="Shi W."/>
            <person name="Du L."/>
            <person name="Sun Y."/>
            <person name="Zhan W."/>
            <person name="Jiang J.F."/>
            <person name="Wang Q."/>
            <person name="Zhang B."/>
            <person name="Ji P."/>
            <person name="Bell-Sakyi L."/>
            <person name="Cui X.M."/>
            <person name="Yuan T.T."/>
            <person name="Jiang B.G."/>
            <person name="Yang W.F."/>
            <person name="Lam T.T."/>
            <person name="Chang Q.C."/>
            <person name="Ding S.J."/>
            <person name="Wang X.J."/>
            <person name="Zhu J.G."/>
            <person name="Ruan X.D."/>
            <person name="Zhao L."/>
            <person name="Wei J.T."/>
            <person name="Ye R.Z."/>
            <person name="Que T.C."/>
            <person name="Du C.H."/>
            <person name="Zhou Y.H."/>
            <person name="Cheng J.X."/>
            <person name="Dai P.F."/>
            <person name="Guo W.B."/>
            <person name="Han X.H."/>
            <person name="Huang E.J."/>
            <person name="Li L.F."/>
            <person name="Wei W."/>
            <person name="Gao Y.C."/>
            <person name="Liu J.Z."/>
            <person name="Shao H.Z."/>
            <person name="Wang X."/>
            <person name="Wang C.C."/>
            <person name="Yang T.C."/>
            <person name="Huo Q.B."/>
            <person name="Li W."/>
            <person name="Chen H.Y."/>
            <person name="Chen S.E."/>
            <person name="Zhou L.G."/>
            <person name="Ni X.B."/>
            <person name="Tian J.H."/>
            <person name="Sheng Y."/>
            <person name="Liu T."/>
            <person name="Pan Y.S."/>
            <person name="Xia L.Y."/>
            <person name="Li J."/>
            <person name="Zhao F."/>
            <person name="Cao W.C."/>
        </authorList>
    </citation>
    <scope>NUCLEOTIDE SEQUENCE [LARGE SCALE GENOMIC DNA]</scope>
    <source>
        <strain evidence="1">Iper-2018</strain>
    </source>
</reference>
<keyword evidence="2" id="KW-1185">Reference proteome</keyword>
<comment type="caution">
    <text evidence="1">The sequence shown here is derived from an EMBL/GenBank/DDBJ whole genome shotgun (WGS) entry which is preliminary data.</text>
</comment>
<dbReference type="EMBL" id="JABSTQ010010936">
    <property type="protein sequence ID" value="KAG0416611.1"/>
    <property type="molecule type" value="Genomic_DNA"/>
</dbReference>
<organism evidence="1 2">
    <name type="scientific">Ixodes persulcatus</name>
    <name type="common">Taiga tick</name>
    <dbReference type="NCBI Taxonomy" id="34615"/>
    <lineage>
        <taxon>Eukaryota</taxon>
        <taxon>Metazoa</taxon>
        <taxon>Ecdysozoa</taxon>
        <taxon>Arthropoda</taxon>
        <taxon>Chelicerata</taxon>
        <taxon>Arachnida</taxon>
        <taxon>Acari</taxon>
        <taxon>Parasitiformes</taxon>
        <taxon>Ixodida</taxon>
        <taxon>Ixodoidea</taxon>
        <taxon>Ixodidae</taxon>
        <taxon>Ixodinae</taxon>
        <taxon>Ixodes</taxon>
    </lineage>
</organism>
<evidence type="ECO:0000313" key="1">
    <source>
        <dbReference type="EMBL" id="KAG0416611.1"/>
    </source>
</evidence>
<feature type="non-terminal residue" evidence="1">
    <location>
        <position position="995"/>
    </location>
</feature>
<sequence length="995" mass="108209">VHTFPALYWLGDGIRWSPSEGQRSLESHIAGKQPKGQHGRSQRIFRRLNGDCQAPSFVRLAEGGLLADGRQGRVNAAALPRRRSIGPGTVHSAPCSLVSPQVAPVWEAAAHLSLEALNGVNGTVSQAQGGRWRASIHPRAGDDPPASVPPRRRGQPPRTSAPRKHSEASRQSAPKGQLTASPEKPMEEIFPATQERRHGWAARRAAGNQVGDVEAGSSKPWDQPLSTEDMRNRASNWSLADDSQLLAYLECVSRNITSRSYEIQKELDSLIHETRRVYDEEAKEPEKAQSEAQAESKEQQEAELVRRMRDAFQHGVQVVRSSLEFVDLHQEGDSDEDSEDEGAPSAEPLFRSRDPYLHRALPLLIGSQAFVQDDKVGLGDLLSEDEEEEEEKSSRGEYESDRSESDFDEEKEAKAPADTRMAQAMLREYGNHVESSEEELFNQKAELHSASSESEPDSDGDLLPKRGSVSSRRSEGAGSVRRREEDLFGVPSDGEMFAEAEEQSPFKKRGGAFSSPRKLFDDDEEDEKGDLFSDVPPTKERAPSTTTRPTPQFTQSGKKLPAGARSMLGGSGPPPLMRSESKPSEVKENAVRAQAAAVPKLPPRASSTDEEVFSDHSDEENGLFKDAPKVVQRQQSEREERPAQSSSGLFDTQASKAVPAPAKPAHKTFSAGGLFDEEEEDDLWAPAKKEPSSLHNSVKTETSAKEPPPPVKDEETLQVTQVSKPGGLFEDDDDLLFVPDRDSQKVQTKPETKLAKSFLFDDSEDIFSSAVPAPGGPGIAEPRPSSSEGGTSEGAEAEPFLAKGRAASRGLFLFEDDVPAEEVQTKEEPEPVPAATRKPTRESISLFDEEEADEDLFADRTPPTHMADSQSSHSIQSSSWSTGSKGDAEPASVRGEAASEQVGKARSGSRFLFEREDELFGGVTDEDVDLFAPTESGQPTTDSSSQKKPVGGVSLFGGSTLFGDELKHRLGRVGGVLEEPEADILDDGSGDLFAA</sequence>
<name>A0AC60PAP1_IXOPE</name>
<dbReference type="Proteomes" id="UP000805193">
    <property type="component" value="Unassembled WGS sequence"/>
</dbReference>
<accession>A0AC60PAP1</accession>
<evidence type="ECO:0000313" key="2">
    <source>
        <dbReference type="Proteomes" id="UP000805193"/>
    </source>
</evidence>
<proteinExistence type="predicted"/>
<gene>
    <name evidence="1" type="ORF">HPB47_006271</name>
</gene>
<feature type="non-terminal residue" evidence="1">
    <location>
        <position position="1"/>
    </location>
</feature>